<evidence type="ECO:0000313" key="2">
    <source>
        <dbReference type="Proteomes" id="UP000186102"/>
    </source>
</evidence>
<name>A0A1Q8R297_9FIRM</name>
<keyword evidence="1" id="KW-0282">Flagellum</keyword>
<dbReference type="PANTHER" id="PTHR30531">
    <property type="entry name" value="FLAGELLAR BIOSYNTHETIC PROTEIN FLHB"/>
    <property type="match status" value="1"/>
</dbReference>
<dbReference type="Pfam" id="PF01312">
    <property type="entry name" value="Bac_export_2"/>
    <property type="match status" value="1"/>
</dbReference>
<dbReference type="Gene3D" id="3.40.1690.10">
    <property type="entry name" value="secretion proteins EscU"/>
    <property type="match status" value="1"/>
</dbReference>
<accession>A0A1Q8R297</accession>
<evidence type="ECO:0000313" key="1">
    <source>
        <dbReference type="EMBL" id="OLN33722.1"/>
    </source>
</evidence>
<dbReference type="InterPro" id="IPR029025">
    <property type="entry name" value="T3SS_substrate_exporter_C"/>
</dbReference>
<organism evidence="1 2">
    <name type="scientific">Desulfosporosinus metallidurans</name>
    <dbReference type="NCBI Taxonomy" id="1888891"/>
    <lineage>
        <taxon>Bacteria</taxon>
        <taxon>Bacillati</taxon>
        <taxon>Bacillota</taxon>
        <taxon>Clostridia</taxon>
        <taxon>Eubacteriales</taxon>
        <taxon>Desulfitobacteriaceae</taxon>
        <taxon>Desulfosporosinus</taxon>
    </lineage>
</organism>
<keyword evidence="2" id="KW-1185">Reference proteome</keyword>
<sequence>MKEKKEMREKAAALVYDQTGAPRIVAKGVGEVARTIIEVAEAEGIPIQKNELLVEALMQVELTKEIPPQLYRAVAEILAFVYRLDTAKSNTNT</sequence>
<dbReference type="STRING" id="1888891.DSOL_0432"/>
<dbReference type="AlphaFoldDB" id="A0A1Q8R297"/>
<dbReference type="GO" id="GO:0009306">
    <property type="term" value="P:protein secretion"/>
    <property type="evidence" value="ECO:0007669"/>
    <property type="project" value="InterPro"/>
</dbReference>
<dbReference type="GO" id="GO:0005886">
    <property type="term" value="C:plasma membrane"/>
    <property type="evidence" value="ECO:0007669"/>
    <property type="project" value="TreeGrafter"/>
</dbReference>
<comment type="caution">
    <text evidence="1">The sequence shown here is derived from an EMBL/GenBank/DDBJ whole genome shotgun (WGS) entry which is preliminary data.</text>
</comment>
<dbReference type="InterPro" id="IPR006135">
    <property type="entry name" value="T3SS_substrate_exporter"/>
</dbReference>
<dbReference type="PANTHER" id="PTHR30531:SF12">
    <property type="entry name" value="FLAGELLAR BIOSYNTHETIC PROTEIN FLHB"/>
    <property type="match status" value="1"/>
</dbReference>
<gene>
    <name evidence="1" type="ORF">DSOL_0432</name>
</gene>
<protein>
    <submittedName>
        <fullName evidence="1">Flagellar biosynthesis protein FlhB</fullName>
    </submittedName>
</protein>
<dbReference type="EMBL" id="MLBF01000002">
    <property type="protein sequence ID" value="OLN33722.1"/>
    <property type="molecule type" value="Genomic_DNA"/>
</dbReference>
<proteinExistence type="predicted"/>
<keyword evidence="1" id="KW-0969">Cilium</keyword>
<reference evidence="1 2" key="1">
    <citation type="submission" date="2016-09" db="EMBL/GenBank/DDBJ databases">
        <title>Complete genome of Desulfosporosinus sp. OL.</title>
        <authorList>
            <person name="Mardanov A."/>
            <person name="Beletsky A."/>
            <person name="Panova A."/>
            <person name="Karnachuk O."/>
            <person name="Ravin N."/>
        </authorList>
    </citation>
    <scope>NUCLEOTIDE SEQUENCE [LARGE SCALE GENOMIC DNA]</scope>
    <source>
        <strain evidence="1 2">OL</strain>
    </source>
</reference>
<dbReference type="SUPFAM" id="SSF160544">
    <property type="entry name" value="EscU C-terminal domain-like"/>
    <property type="match status" value="1"/>
</dbReference>
<keyword evidence="1" id="KW-0966">Cell projection</keyword>
<dbReference type="Proteomes" id="UP000186102">
    <property type="component" value="Unassembled WGS sequence"/>
</dbReference>